<reference evidence="12" key="1">
    <citation type="journal article" date="2019" name="IScience">
        <title>Narwhal Genome Reveals Long-Term Low Genetic Diversity despite Current Large Abundance Size.</title>
        <authorList>
            <person name="Westbury M.V."/>
            <person name="Petersen B."/>
            <person name="Garde E."/>
            <person name="Heide-Jorgensen M.P."/>
            <person name="Lorenzen E.D."/>
        </authorList>
    </citation>
    <scope>NUCLEOTIDE SEQUENCE [LARGE SCALE GENOMIC DNA]</scope>
</reference>
<evidence type="ECO:0000259" key="10">
    <source>
        <dbReference type="PROSITE" id="PS51074"/>
    </source>
</evidence>
<comment type="caution">
    <text evidence="11">The sequence shown here is derived from an EMBL/GenBank/DDBJ whole genome shotgun (WGS) entry which is preliminary data.</text>
</comment>
<evidence type="ECO:0000256" key="7">
    <source>
        <dbReference type="ARBA" id="ARBA00041904"/>
    </source>
</evidence>
<accession>A0A4U1EJL4</accession>
<dbReference type="InterPro" id="IPR036671">
    <property type="entry name" value="DPH_MB_sf"/>
</dbReference>
<evidence type="ECO:0000256" key="3">
    <source>
        <dbReference type="ARBA" id="ARBA00023004"/>
    </source>
</evidence>
<gene>
    <name evidence="11" type="ORF">EI555_012682</name>
</gene>
<evidence type="ECO:0000256" key="6">
    <source>
        <dbReference type="ARBA" id="ARBA00041070"/>
    </source>
</evidence>
<dbReference type="Pfam" id="PF05207">
    <property type="entry name" value="Zn_ribbon_CSL"/>
    <property type="match status" value="1"/>
</dbReference>
<dbReference type="EMBL" id="RWIC01001373">
    <property type="protein sequence ID" value="TKC36087.1"/>
    <property type="molecule type" value="Genomic_DNA"/>
</dbReference>
<evidence type="ECO:0000256" key="8">
    <source>
        <dbReference type="ARBA" id="ARBA00046426"/>
    </source>
</evidence>
<comment type="catalytic activity">
    <reaction evidence="9">
        <text>2 [3Fe-4S](0)-[protein] + 2 Fe(2+)-[Dph3] + NADH = 2 [4Fe-4S](1+)-[protein] + 2 [Dph3] + NAD(+) + H(+)</text>
        <dbReference type="Rhea" id="RHEA:71239"/>
        <dbReference type="Rhea" id="RHEA-COMP:17997"/>
        <dbReference type="Rhea" id="RHEA-COMP:17998"/>
        <dbReference type="Rhea" id="RHEA-COMP:18001"/>
        <dbReference type="Rhea" id="RHEA-COMP:18002"/>
        <dbReference type="ChEBI" id="CHEBI:15378"/>
        <dbReference type="ChEBI" id="CHEBI:29033"/>
        <dbReference type="ChEBI" id="CHEBI:33723"/>
        <dbReference type="ChEBI" id="CHEBI:47402"/>
        <dbReference type="ChEBI" id="CHEBI:57540"/>
        <dbReference type="ChEBI" id="CHEBI:57945"/>
        <dbReference type="ChEBI" id="CHEBI:83228"/>
    </reaction>
</comment>
<dbReference type="PANTHER" id="PTHR21454">
    <property type="entry name" value="DPH3 HOMOLOG-RELATED"/>
    <property type="match status" value="1"/>
</dbReference>
<dbReference type="InterPro" id="IPR044248">
    <property type="entry name" value="DPH3/4-like"/>
</dbReference>
<dbReference type="Gene3D" id="3.10.660.10">
    <property type="entry name" value="DPH Zinc finger"/>
    <property type="match status" value="1"/>
</dbReference>
<sequence length="101" mass="11491">MPWPGSDSGGDRPLLAPVMMAMFHNEVETEDFQHDEDSEKYFYPCPCGSNFCNTKEDLENREDVVMCLSWSLIIKVTYDKNQFTCGETVPAPSTNEELVKC</sequence>
<dbReference type="FunFam" id="3.10.660.10:FF:000001">
    <property type="entry name" value="Diphthamide biosynthesis 3"/>
    <property type="match status" value="1"/>
</dbReference>
<evidence type="ECO:0000313" key="11">
    <source>
        <dbReference type="EMBL" id="TKC36087.1"/>
    </source>
</evidence>
<keyword evidence="2" id="KW-0479">Metal-binding</keyword>
<comment type="subunit">
    <text evidence="8">Component of the 2-(3-amino-3-carboxypropyl)histidine synthase complex composed of DPH1, DPH2, DPH3 and a NADH-dependent reductase. Interacts with SERGEF.</text>
</comment>
<comment type="similarity">
    <text evidence="4">Belongs to the DPH3 family.</text>
</comment>
<evidence type="ECO:0000256" key="2">
    <source>
        <dbReference type="ARBA" id="ARBA00022723"/>
    </source>
</evidence>
<dbReference type="Proteomes" id="UP000308365">
    <property type="component" value="Unassembled WGS sequence"/>
</dbReference>
<dbReference type="PROSITE" id="PS51074">
    <property type="entry name" value="DPH_MB"/>
    <property type="match status" value="1"/>
</dbReference>
<evidence type="ECO:0000256" key="1">
    <source>
        <dbReference type="ARBA" id="ARBA00005156"/>
    </source>
</evidence>
<name>A0A4U1EJL4_MONMO</name>
<dbReference type="PANTHER" id="PTHR21454:SF31">
    <property type="entry name" value="DIPHTHAMIDE BIOSYNTHESIS PROTEIN 3"/>
    <property type="match status" value="1"/>
</dbReference>
<comment type="pathway">
    <text evidence="1">Protein modification; peptidyl-diphthamide biosynthesis.</text>
</comment>
<evidence type="ECO:0000313" key="12">
    <source>
        <dbReference type="Proteomes" id="UP000308365"/>
    </source>
</evidence>
<dbReference type="GO" id="GO:0017183">
    <property type="term" value="P:protein histidyl modification to diphthamide"/>
    <property type="evidence" value="ECO:0007669"/>
    <property type="project" value="InterPro"/>
</dbReference>
<comment type="catalytic activity">
    <reaction evidence="5">
        <text>[3Fe-4S](1+)-[protein] + Fe(2+)-[Dph3] = [3Fe-4S](0)-[protein] + Fe(3+)-[Dph3]</text>
        <dbReference type="Rhea" id="RHEA:71235"/>
        <dbReference type="Rhea" id="RHEA-COMP:17996"/>
        <dbReference type="Rhea" id="RHEA-COMP:17997"/>
        <dbReference type="Rhea" id="RHEA-COMP:18002"/>
        <dbReference type="Rhea" id="RHEA-COMP:18003"/>
        <dbReference type="ChEBI" id="CHEBI:29033"/>
        <dbReference type="ChEBI" id="CHEBI:29034"/>
        <dbReference type="ChEBI" id="CHEBI:33751"/>
        <dbReference type="ChEBI" id="CHEBI:47402"/>
        <dbReference type="ChEBI" id="CHEBI:83228"/>
    </reaction>
</comment>
<protein>
    <recommendedName>
        <fullName evidence="6">Diphthamide biosynthesis protein 3</fullName>
    </recommendedName>
    <alternativeName>
        <fullName evidence="7">CSL-type zinc finger-containing protein 2</fullName>
    </alternativeName>
</protein>
<proteinExistence type="inferred from homology"/>
<organism evidence="11 12">
    <name type="scientific">Monodon monoceros</name>
    <name type="common">Narwhal</name>
    <name type="synonym">Ceratodon monodon</name>
    <dbReference type="NCBI Taxonomy" id="40151"/>
    <lineage>
        <taxon>Eukaryota</taxon>
        <taxon>Metazoa</taxon>
        <taxon>Chordata</taxon>
        <taxon>Craniata</taxon>
        <taxon>Vertebrata</taxon>
        <taxon>Euteleostomi</taxon>
        <taxon>Mammalia</taxon>
        <taxon>Eutheria</taxon>
        <taxon>Laurasiatheria</taxon>
        <taxon>Artiodactyla</taxon>
        <taxon>Whippomorpha</taxon>
        <taxon>Cetacea</taxon>
        <taxon>Odontoceti</taxon>
        <taxon>Monodontidae</taxon>
        <taxon>Monodon</taxon>
    </lineage>
</organism>
<dbReference type="InterPro" id="IPR007872">
    <property type="entry name" value="DPH_MB_dom"/>
</dbReference>
<evidence type="ECO:0000256" key="9">
    <source>
        <dbReference type="ARBA" id="ARBA00048125"/>
    </source>
</evidence>
<dbReference type="GO" id="GO:0046872">
    <property type="term" value="F:metal ion binding"/>
    <property type="evidence" value="ECO:0007669"/>
    <property type="project" value="UniProtKB-KW"/>
</dbReference>
<evidence type="ECO:0000256" key="5">
    <source>
        <dbReference type="ARBA" id="ARBA00036267"/>
    </source>
</evidence>
<keyword evidence="3" id="KW-0408">Iron</keyword>
<dbReference type="SUPFAM" id="SSF144217">
    <property type="entry name" value="CSL zinc finger"/>
    <property type="match status" value="1"/>
</dbReference>
<evidence type="ECO:0000256" key="4">
    <source>
        <dbReference type="ARBA" id="ARBA00024032"/>
    </source>
</evidence>
<dbReference type="AlphaFoldDB" id="A0A4U1EJL4"/>
<feature type="domain" description="DPH-type MB" evidence="10">
    <location>
        <begin position="23"/>
        <end position="79"/>
    </location>
</feature>